<evidence type="ECO:0000313" key="2">
    <source>
        <dbReference type="EMBL" id="PLW52674.1"/>
    </source>
</evidence>
<name>A0A2N5VRR2_9BASI</name>
<protein>
    <submittedName>
        <fullName evidence="2">Uncharacterized protein</fullName>
    </submittedName>
</protein>
<feature type="compositionally biased region" description="Basic and acidic residues" evidence="1">
    <location>
        <begin position="309"/>
        <end position="318"/>
    </location>
</feature>
<dbReference type="OrthoDB" id="2517027at2759"/>
<proteinExistence type="predicted"/>
<feature type="compositionally biased region" description="Polar residues" evidence="1">
    <location>
        <begin position="28"/>
        <end position="44"/>
    </location>
</feature>
<reference evidence="2 3" key="1">
    <citation type="submission" date="2017-11" db="EMBL/GenBank/DDBJ databases">
        <title>De novo assembly and phasing of dikaryotic genomes from two isolates of Puccinia coronata f. sp. avenae, the causal agent of oat crown rust.</title>
        <authorList>
            <person name="Miller M.E."/>
            <person name="Zhang Y."/>
            <person name="Omidvar V."/>
            <person name="Sperschneider J."/>
            <person name="Schwessinger B."/>
            <person name="Raley C."/>
            <person name="Palmer J.M."/>
            <person name="Garnica D."/>
            <person name="Upadhyaya N."/>
            <person name="Rathjen J."/>
            <person name="Taylor J.M."/>
            <person name="Park R.F."/>
            <person name="Dodds P.N."/>
            <person name="Hirsch C.D."/>
            <person name="Kianian S.F."/>
            <person name="Figueroa M."/>
        </authorList>
    </citation>
    <scope>NUCLEOTIDE SEQUENCE [LARGE SCALE GENOMIC DNA]</scope>
    <source>
        <strain evidence="2">12NC29</strain>
    </source>
</reference>
<feature type="region of interest" description="Disordered" evidence="1">
    <location>
        <begin position="279"/>
        <end position="318"/>
    </location>
</feature>
<sequence length="318" mass="35035">MSGVRRNPSSERSALNVGSSSHARSSSLNHHVSTPILPSSSSRPLASGRAPRSSQIKDLFDDLQKDFNNLQQTIIDNLRSNLPKPPSITMDPGTPDPKRIPRPTPTLGHAHLSKPPPPTPESVADFFDKEFIRKMTIFEKLQVPAESATPAPREPDYTSKLYKALPSVPKLLVDGSNYQSWIVMVQQALESTLQHRVHLSDPNLDLSETEDILLCTALLATVDDNIKIGVASAPTGMDGLKLVSDSYTQCSRTAHVSMMQEILDTMWCSIPAPMPKRINNKEELHQQQAGNTDNGSSTRSGHRGKKGKKDQEEERPRP</sequence>
<keyword evidence="3" id="KW-1185">Reference proteome</keyword>
<dbReference type="EMBL" id="PGCJ01000076">
    <property type="protein sequence ID" value="PLW52674.1"/>
    <property type="molecule type" value="Genomic_DNA"/>
</dbReference>
<evidence type="ECO:0000313" key="3">
    <source>
        <dbReference type="Proteomes" id="UP000235388"/>
    </source>
</evidence>
<organism evidence="2 3">
    <name type="scientific">Puccinia coronata f. sp. avenae</name>
    <dbReference type="NCBI Taxonomy" id="200324"/>
    <lineage>
        <taxon>Eukaryota</taxon>
        <taxon>Fungi</taxon>
        <taxon>Dikarya</taxon>
        <taxon>Basidiomycota</taxon>
        <taxon>Pucciniomycotina</taxon>
        <taxon>Pucciniomycetes</taxon>
        <taxon>Pucciniales</taxon>
        <taxon>Pucciniaceae</taxon>
        <taxon>Puccinia</taxon>
    </lineage>
</organism>
<comment type="caution">
    <text evidence="2">The sequence shown here is derived from an EMBL/GenBank/DDBJ whole genome shotgun (WGS) entry which is preliminary data.</text>
</comment>
<feature type="region of interest" description="Disordered" evidence="1">
    <location>
        <begin position="76"/>
        <end position="121"/>
    </location>
</feature>
<evidence type="ECO:0000256" key="1">
    <source>
        <dbReference type="SAM" id="MobiDB-lite"/>
    </source>
</evidence>
<accession>A0A2N5VRR2</accession>
<feature type="region of interest" description="Disordered" evidence="1">
    <location>
        <begin position="1"/>
        <end position="53"/>
    </location>
</feature>
<gene>
    <name evidence="2" type="ORF">PCANC_14118</name>
</gene>
<dbReference type="Proteomes" id="UP000235388">
    <property type="component" value="Unassembled WGS sequence"/>
</dbReference>
<feature type="compositionally biased region" description="Polar residues" evidence="1">
    <location>
        <begin position="286"/>
        <end position="299"/>
    </location>
</feature>
<dbReference type="AlphaFoldDB" id="A0A2N5VRR2"/>